<evidence type="ECO:0000313" key="11">
    <source>
        <dbReference type="Proteomes" id="UP000005801"/>
    </source>
</evidence>
<dbReference type="CDD" id="cd04088">
    <property type="entry name" value="EFG_mtEFG_II"/>
    <property type="match status" value="1"/>
</dbReference>
<name>A6GCI1_9BACT</name>
<evidence type="ECO:0000256" key="7">
    <source>
        <dbReference type="HAMAP-Rule" id="MF_00054"/>
    </source>
</evidence>
<dbReference type="SMART" id="SM00889">
    <property type="entry name" value="EFG_IV"/>
    <property type="match status" value="1"/>
</dbReference>
<dbReference type="InterPro" id="IPR053905">
    <property type="entry name" value="EF-G-like_DII"/>
</dbReference>
<dbReference type="FunFam" id="3.40.50.300:FF:000029">
    <property type="entry name" value="Elongation factor G"/>
    <property type="match status" value="1"/>
</dbReference>
<dbReference type="FunFam" id="3.30.70.870:FF:000001">
    <property type="entry name" value="Elongation factor G"/>
    <property type="match status" value="1"/>
</dbReference>
<evidence type="ECO:0000256" key="6">
    <source>
        <dbReference type="ARBA" id="ARBA00024731"/>
    </source>
</evidence>
<gene>
    <name evidence="7" type="primary">fusA</name>
    <name evidence="10" type="ORF">PPSIR1_23934</name>
</gene>
<keyword evidence="7" id="KW-0963">Cytoplasm</keyword>
<dbReference type="Pfam" id="PF03764">
    <property type="entry name" value="EFG_IV"/>
    <property type="match status" value="1"/>
</dbReference>
<comment type="subcellular location">
    <subcellularLocation>
        <location evidence="7">Cytoplasm</location>
    </subcellularLocation>
</comment>
<dbReference type="SMART" id="SM00838">
    <property type="entry name" value="EFG_C"/>
    <property type="match status" value="1"/>
</dbReference>
<dbReference type="STRING" id="391625.PPSIR1_23934"/>
<dbReference type="InterPro" id="IPR035647">
    <property type="entry name" value="EFG_III/V"/>
</dbReference>
<evidence type="ECO:0000256" key="1">
    <source>
        <dbReference type="ARBA" id="ARBA00005870"/>
    </source>
</evidence>
<reference evidence="10 11" key="1">
    <citation type="submission" date="2007-06" db="EMBL/GenBank/DDBJ databases">
        <authorList>
            <person name="Shimkets L."/>
            <person name="Ferriera S."/>
            <person name="Johnson J."/>
            <person name="Kravitz S."/>
            <person name="Beeson K."/>
            <person name="Sutton G."/>
            <person name="Rogers Y.-H."/>
            <person name="Friedman R."/>
            <person name="Frazier M."/>
            <person name="Venter J.C."/>
        </authorList>
    </citation>
    <scope>NUCLEOTIDE SEQUENCE [LARGE SCALE GENOMIC DNA]</scope>
    <source>
        <strain evidence="10 11">SIR-1</strain>
    </source>
</reference>
<dbReference type="EMBL" id="ABCS01000065">
    <property type="protein sequence ID" value="EDM76438.1"/>
    <property type="molecule type" value="Genomic_DNA"/>
</dbReference>
<dbReference type="GO" id="GO:0005737">
    <property type="term" value="C:cytoplasm"/>
    <property type="evidence" value="ECO:0007669"/>
    <property type="project" value="UniProtKB-SubCell"/>
</dbReference>
<organism evidence="10 11">
    <name type="scientific">Plesiocystis pacifica SIR-1</name>
    <dbReference type="NCBI Taxonomy" id="391625"/>
    <lineage>
        <taxon>Bacteria</taxon>
        <taxon>Pseudomonadati</taxon>
        <taxon>Myxococcota</taxon>
        <taxon>Polyangia</taxon>
        <taxon>Nannocystales</taxon>
        <taxon>Nannocystaceae</taxon>
        <taxon>Plesiocystis</taxon>
    </lineage>
</organism>
<dbReference type="HAMAP" id="MF_00054_B">
    <property type="entry name" value="EF_G_EF_2_B"/>
    <property type="match status" value="1"/>
</dbReference>
<dbReference type="CDD" id="cd03713">
    <property type="entry name" value="EFG_mtEFG_C"/>
    <property type="match status" value="1"/>
</dbReference>
<dbReference type="GO" id="GO:0003924">
    <property type="term" value="F:GTPase activity"/>
    <property type="evidence" value="ECO:0007669"/>
    <property type="project" value="InterPro"/>
</dbReference>
<keyword evidence="3 7" id="KW-0251">Elongation factor</keyword>
<dbReference type="SUPFAM" id="SSF54211">
    <property type="entry name" value="Ribosomal protein S5 domain 2-like"/>
    <property type="match status" value="1"/>
</dbReference>
<comment type="caution">
    <text evidence="10">The sequence shown here is derived from an EMBL/GenBank/DDBJ whole genome shotgun (WGS) entry which is preliminary data.</text>
</comment>
<dbReference type="Pfam" id="PF22042">
    <property type="entry name" value="EF-G_D2"/>
    <property type="match status" value="1"/>
</dbReference>
<dbReference type="SUPFAM" id="SSF50447">
    <property type="entry name" value="Translation proteins"/>
    <property type="match status" value="1"/>
</dbReference>
<dbReference type="Gene3D" id="3.40.50.300">
    <property type="entry name" value="P-loop containing nucleotide triphosphate hydrolases"/>
    <property type="match status" value="1"/>
</dbReference>
<feature type="domain" description="Tr-type G" evidence="9">
    <location>
        <begin position="10"/>
        <end position="305"/>
    </location>
</feature>
<sequence length="724" mass="79259">MSAKYDVELGMIRNIGIMAHIDAGKTTTTERVLFYTGSSHYIGEVHDGAAHTDFDEEEQKRGITIYSVATTCFWKPGDPEAHTAEDGAHRINLIDTPGHVDFTVEVERSLRVLDGAIAVFDAVAGVEAQSETVWRQADRYSVPRICFVNKLDRVGATLDRTVSMMRERLDAHPIVIALPVGLEGDFEAIVDLVTMELLTWPKAEDDKDKGRTFTRASLPEEHPIFEDATLAREAMIEALADVDDEIMEVFLGEATDSLSVEDIRAGLRRATLSLKGFPVLCGSALKNRGVQLLLDAVIHYLPSPLDMPPVEAEITAGRGQGDRVIREADPDGPLLALAFKLVQDSHRGAVVLFRVYSGTLRAKDQVLNVTRDRKERVNKLLLVLASKTEEIDAVGPGNIAAAVGLRFSTTGDTLILSKDKQRVVLPGMSIPDPVIFRSVEARSAADQRDLDQALERIQKEDPSFTVYEDKDSGQTLMAGQGELHLEVIVNKLLRDYRVEARVGKPQVAYRESSRAPARTDFEYAREVGGKRQYAKVSVEIAPRERGEGNLVESGLPETDEYIKFPKEFVAAAVEGISDALTRGPILGYPVLDVAVRLVAAEYIEGDSSVASFRAAATMATNKLVVEGGAQLLEPVMDVEVVGPDEFVGNVHSDLNTRRGRVLGMNPRGNAQVVEARVPLAEMVGYATALRSVTQGRASHTMQFAAYSEVPSSLQEDIVKKVRGY</sequence>
<dbReference type="GO" id="GO:0005525">
    <property type="term" value="F:GTP binding"/>
    <property type="evidence" value="ECO:0007669"/>
    <property type="project" value="UniProtKB-UniRule"/>
</dbReference>
<dbReference type="NCBIfam" id="NF009381">
    <property type="entry name" value="PRK12740.1-5"/>
    <property type="match status" value="1"/>
</dbReference>
<dbReference type="PANTHER" id="PTHR43261">
    <property type="entry name" value="TRANSLATION ELONGATION FACTOR G-RELATED"/>
    <property type="match status" value="1"/>
</dbReference>
<dbReference type="InterPro" id="IPR041095">
    <property type="entry name" value="EFG_II"/>
</dbReference>
<dbReference type="Gene3D" id="3.30.70.870">
    <property type="entry name" value="Elongation Factor G (Translational Gtpase), domain 3"/>
    <property type="match status" value="1"/>
</dbReference>
<dbReference type="InterPro" id="IPR004540">
    <property type="entry name" value="Transl_elong_EFG/EF2"/>
</dbReference>
<comment type="similarity">
    <text evidence="1 7">Belongs to the TRAFAC class translation factor GTPase superfamily. Classic translation factor GTPase family. EF-G/EF-2 subfamily.</text>
</comment>
<dbReference type="FunFam" id="3.30.70.240:FF:000001">
    <property type="entry name" value="Elongation factor G"/>
    <property type="match status" value="1"/>
</dbReference>
<proteinExistence type="inferred from homology"/>
<keyword evidence="4 7" id="KW-0648">Protein biosynthesis</keyword>
<dbReference type="InterPro" id="IPR009000">
    <property type="entry name" value="Transl_B-barrel_sf"/>
</dbReference>
<dbReference type="PRINTS" id="PR00315">
    <property type="entry name" value="ELONGATNFCT"/>
</dbReference>
<dbReference type="RefSeq" id="WP_006974422.1">
    <property type="nucleotide sequence ID" value="NZ_ABCS01000065.1"/>
</dbReference>
<dbReference type="InterPro" id="IPR005225">
    <property type="entry name" value="Small_GTP-bd"/>
</dbReference>
<protein>
    <recommendedName>
        <fullName evidence="7 8">Elongation factor G</fullName>
        <shortName evidence="7">EF-G</shortName>
    </recommendedName>
</protein>
<feature type="binding site" evidence="7">
    <location>
        <begin position="95"/>
        <end position="99"/>
    </location>
    <ligand>
        <name>GTP</name>
        <dbReference type="ChEBI" id="CHEBI:37565"/>
    </ligand>
</feature>
<dbReference type="GO" id="GO:0003746">
    <property type="term" value="F:translation elongation factor activity"/>
    <property type="evidence" value="ECO:0007669"/>
    <property type="project" value="UniProtKB-UniRule"/>
</dbReference>
<dbReference type="InterPro" id="IPR000640">
    <property type="entry name" value="EFG_V-like"/>
</dbReference>
<dbReference type="SUPFAM" id="SSF52540">
    <property type="entry name" value="P-loop containing nucleoside triphosphate hydrolases"/>
    <property type="match status" value="1"/>
</dbReference>
<accession>A6GCI1</accession>
<keyword evidence="11" id="KW-1185">Reference proteome</keyword>
<dbReference type="Gene3D" id="3.30.230.10">
    <property type="match status" value="1"/>
</dbReference>
<dbReference type="CDD" id="cd01680">
    <property type="entry name" value="EFG_like_IV"/>
    <property type="match status" value="1"/>
</dbReference>
<dbReference type="AlphaFoldDB" id="A6GCI1"/>
<feature type="binding site" evidence="7">
    <location>
        <begin position="149"/>
        <end position="152"/>
    </location>
    <ligand>
        <name>GTP</name>
        <dbReference type="ChEBI" id="CHEBI:37565"/>
    </ligand>
</feature>
<dbReference type="InterPro" id="IPR000795">
    <property type="entry name" value="T_Tr_GTP-bd_dom"/>
</dbReference>
<dbReference type="InterPro" id="IPR014721">
    <property type="entry name" value="Ribsml_uS5_D2-typ_fold_subgr"/>
</dbReference>
<evidence type="ECO:0000256" key="8">
    <source>
        <dbReference type="NCBIfam" id="TIGR00484"/>
    </source>
</evidence>
<dbReference type="NCBIfam" id="TIGR00484">
    <property type="entry name" value="EF-G"/>
    <property type="match status" value="1"/>
</dbReference>
<dbReference type="InterPro" id="IPR027417">
    <property type="entry name" value="P-loop_NTPase"/>
</dbReference>
<dbReference type="GO" id="GO:0032790">
    <property type="term" value="P:ribosome disassembly"/>
    <property type="evidence" value="ECO:0007669"/>
    <property type="project" value="TreeGrafter"/>
</dbReference>
<dbReference type="Proteomes" id="UP000005801">
    <property type="component" value="Unassembled WGS sequence"/>
</dbReference>
<evidence type="ECO:0000259" key="9">
    <source>
        <dbReference type="PROSITE" id="PS51722"/>
    </source>
</evidence>
<dbReference type="NCBIfam" id="TIGR00231">
    <property type="entry name" value="small_GTP"/>
    <property type="match status" value="1"/>
</dbReference>
<evidence type="ECO:0000256" key="2">
    <source>
        <dbReference type="ARBA" id="ARBA00022741"/>
    </source>
</evidence>
<dbReference type="Pfam" id="PF14492">
    <property type="entry name" value="EFG_III"/>
    <property type="match status" value="1"/>
</dbReference>
<dbReference type="Pfam" id="PF00679">
    <property type="entry name" value="EFG_C"/>
    <property type="match status" value="1"/>
</dbReference>
<evidence type="ECO:0000256" key="5">
    <source>
        <dbReference type="ARBA" id="ARBA00023134"/>
    </source>
</evidence>
<evidence type="ECO:0000256" key="3">
    <source>
        <dbReference type="ARBA" id="ARBA00022768"/>
    </source>
</evidence>
<dbReference type="Gene3D" id="3.30.70.240">
    <property type="match status" value="1"/>
</dbReference>
<dbReference type="Pfam" id="PF00009">
    <property type="entry name" value="GTP_EFTU"/>
    <property type="match status" value="1"/>
</dbReference>
<dbReference type="SUPFAM" id="SSF54980">
    <property type="entry name" value="EF-G C-terminal domain-like"/>
    <property type="match status" value="2"/>
</dbReference>
<dbReference type="InterPro" id="IPR005517">
    <property type="entry name" value="Transl_elong_EFG/EF2_IV"/>
</dbReference>
<evidence type="ECO:0000256" key="4">
    <source>
        <dbReference type="ARBA" id="ARBA00022917"/>
    </source>
</evidence>
<keyword evidence="2 7" id="KW-0547">Nucleotide-binding</keyword>
<dbReference type="CDD" id="cd01886">
    <property type="entry name" value="EF-G"/>
    <property type="match status" value="1"/>
</dbReference>
<dbReference type="InterPro" id="IPR020568">
    <property type="entry name" value="Ribosomal_Su5_D2-typ_SF"/>
</dbReference>
<feature type="binding site" evidence="7">
    <location>
        <begin position="19"/>
        <end position="26"/>
    </location>
    <ligand>
        <name>GTP</name>
        <dbReference type="ChEBI" id="CHEBI:37565"/>
    </ligand>
</feature>
<dbReference type="InterPro" id="IPR035649">
    <property type="entry name" value="EFG_V"/>
</dbReference>
<dbReference type="CDD" id="cd16262">
    <property type="entry name" value="EFG_III"/>
    <property type="match status" value="1"/>
</dbReference>
<dbReference type="InterPro" id="IPR009022">
    <property type="entry name" value="EFG_III"/>
</dbReference>
<dbReference type="PANTHER" id="PTHR43261:SF1">
    <property type="entry name" value="RIBOSOME-RELEASING FACTOR 2, MITOCHONDRIAL"/>
    <property type="match status" value="1"/>
</dbReference>
<evidence type="ECO:0000313" key="10">
    <source>
        <dbReference type="EMBL" id="EDM76438.1"/>
    </source>
</evidence>
<comment type="function">
    <text evidence="6 7">Catalyzes the GTP-dependent ribosomal translocation step during translation elongation. During this step, the ribosome changes from the pre-translocational (PRE) to the post-translocational (POST) state as the newly formed A-site-bound peptidyl-tRNA and P-site-bound deacylated tRNA move to the P and E sites, respectively. Catalyzes the coordinated movement of the two tRNA molecules, the mRNA and conformational changes in the ribosome.</text>
</comment>
<dbReference type="Gene3D" id="2.40.30.10">
    <property type="entry name" value="Translation factors"/>
    <property type="match status" value="1"/>
</dbReference>
<dbReference type="PROSITE" id="PS51722">
    <property type="entry name" value="G_TR_2"/>
    <property type="match status" value="1"/>
</dbReference>
<keyword evidence="5 7" id="KW-0342">GTP-binding</keyword>
<dbReference type="OrthoDB" id="9801591at2"/>
<dbReference type="eggNOG" id="COG0480">
    <property type="taxonomic scope" value="Bacteria"/>
</dbReference>